<dbReference type="Proteomes" id="UP000799757">
    <property type="component" value="Unassembled WGS sequence"/>
</dbReference>
<reference evidence="2" key="1">
    <citation type="journal article" date="2020" name="Stud. Mycol.">
        <title>101 Dothideomycetes genomes: a test case for predicting lifestyles and emergence of pathogens.</title>
        <authorList>
            <person name="Haridas S."/>
            <person name="Albert R."/>
            <person name="Binder M."/>
            <person name="Bloem J."/>
            <person name="Labutti K."/>
            <person name="Salamov A."/>
            <person name="Andreopoulos B."/>
            <person name="Baker S."/>
            <person name="Barry K."/>
            <person name="Bills G."/>
            <person name="Bluhm B."/>
            <person name="Cannon C."/>
            <person name="Castanera R."/>
            <person name="Culley D."/>
            <person name="Daum C."/>
            <person name="Ezra D."/>
            <person name="Gonzalez J."/>
            <person name="Henrissat B."/>
            <person name="Kuo A."/>
            <person name="Liang C."/>
            <person name="Lipzen A."/>
            <person name="Lutzoni F."/>
            <person name="Magnuson J."/>
            <person name="Mondo S."/>
            <person name="Nolan M."/>
            <person name="Ohm R."/>
            <person name="Pangilinan J."/>
            <person name="Park H.-J."/>
            <person name="Ramirez L."/>
            <person name="Alfaro M."/>
            <person name="Sun H."/>
            <person name="Tritt A."/>
            <person name="Yoshinaga Y."/>
            <person name="Zwiers L.-H."/>
            <person name="Turgeon B."/>
            <person name="Goodwin S."/>
            <person name="Spatafora J."/>
            <person name="Crous P."/>
            <person name="Grigoriev I."/>
        </authorList>
    </citation>
    <scope>NUCLEOTIDE SEQUENCE</scope>
    <source>
        <strain evidence="2">CBS 109.77</strain>
    </source>
</reference>
<dbReference type="Gene3D" id="2.60.120.260">
    <property type="entry name" value="Galactose-binding domain-like"/>
    <property type="match status" value="1"/>
</dbReference>
<feature type="region of interest" description="Disordered" evidence="1">
    <location>
        <begin position="1"/>
        <end position="70"/>
    </location>
</feature>
<name>A0A6A6XKI5_9PLEO</name>
<dbReference type="EMBL" id="MU001819">
    <property type="protein sequence ID" value="KAF2796932.1"/>
    <property type="molecule type" value="Genomic_DNA"/>
</dbReference>
<evidence type="ECO:0000313" key="2">
    <source>
        <dbReference type="EMBL" id="KAF2796932.1"/>
    </source>
</evidence>
<dbReference type="AlphaFoldDB" id="A0A6A6XKI5"/>
<sequence>TSSVEPSSSSSSSSSSSGSQTSTPEPSPSSSSSSSSSDVVSTTSSAVSSSSSDPVITTTSQPPSSTCSVSTIAPAPTNLVQNAGFENYESATSSPPWQRVYQTYFYSIASLAQSGSGFALIESLTILSGTNSSVAQTLSGLSTASTYTLSFYYRPFLVNPYFNAAIAGRAAYFIAYVDSEAVATITLTVQSQSASYTQLSVAGIRPQSATPVLKFELYVPRTVGAGNVPVEVLLDSVDLEENVLPSTTLICDAVPADPTSTIVAVTSAVP</sequence>
<organism evidence="2 3">
    <name type="scientific">Melanomma pulvis-pyrius CBS 109.77</name>
    <dbReference type="NCBI Taxonomy" id="1314802"/>
    <lineage>
        <taxon>Eukaryota</taxon>
        <taxon>Fungi</taxon>
        <taxon>Dikarya</taxon>
        <taxon>Ascomycota</taxon>
        <taxon>Pezizomycotina</taxon>
        <taxon>Dothideomycetes</taxon>
        <taxon>Pleosporomycetidae</taxon>
        <taxon>Pleosporales</taxon>
        <taxon>Melanommataceae</taxon>
        <taxon>Melanomma</taxon>
    </lineage>
</organism>
<keyword evidence="3" id="KW-1185">Reference proteome</keyword>
<accession>A0A6A6XKI5</accession>
<evidence type="ECO:0000313" key="3">
    <source>
        <dbReference type="Proteomes" id="UP000799757"/>
    </source>
</evidence>
<feature type="non-terminal residue" evidence="2">
    <location>
        <position position="1"/>
    </location>
</feature>
<evidence type="ECO:0000256" key="1">
    <source>
        <dbReference type="SAM" id="MobiDB-lite"/>
    </source>
</evidence>
<proteinExistence type="predicted"/>
<gene>
    <name evidence="2" type="ORF">K505DRAFT_372865</name>
</gene>
<protein>
    <submittedName>
        <fullName evidence="2">Uncharacterized protein</fullName>
    </submittedName>
</protein>